<evidence type="ECO:0000259" key="9">
    <source>
        <dbReference type="PROSITE" id="PS50118"/>
    </source>
</evidence>
<evidence type="ECO:0000313" key="11">
    <source>
        <dbReference type="Ensembl" id="ENSCINP00000007355.3"/>
    </source>
</evidence>
<accession>F6Y9A9</accession>
<feature type="domain" description="HMG box" evidence="9">
    <location>
        <begin position="385"/>
        <end position="443"/>
    </location>
</feature>
<keyword evidence="6 7" id="KW-0539">Nucleus</keyword>
<feature type="compositionally biased region" description="Low complexity" evidence="8">
    <location>
        <begin position="356"/>
        <end position="370"/>
    </location>
</feature>
<dbReference type="GO" id="GO:0003682">
    <property type="term" value="F:chromatin binding"/>
    <property type="evidence" value="ECO:0007669"/>
    <property type="project" value="InterPro"/>
</dbReference>
<dbReference type="AlphaFoldDB" id="F6Y9A9"/>
<dbReference type="SMART" id="SM00439">
    <property type="entry name" value="BAH"/>
    <property type="match status" value="1"/>
</dbReference>
<dbReference type="GO" id="GO:0016586">
    <property type="term" value="C:RSC-type complex"/>
    <property type="evidence" value="ECO:0007669"/>
    <property type="project" value="InterPro"/>
</dbReference>
<evidence type="ECO:0000259" key="10">
    <source>
        <dbReference type="PROSITE" id="PS51038"/>
    </source>
</evidence>
<evidence type="ECO:0008006" key="13">
    <source>
        <dbReference type="Google" id="ProtNLM"/>
    </source>
</evidence>
<dbReference type="HOGENOM" id="CLU_430171_0_0_1"/>
<dbReference type="InterPro" id="IPR001025">
    <property type="entry name" value="BAH_dom"/>
</dbReference>
<dbReference type="Pfam" id="PF09011">
    <property type="entry name" value="HMG_box_2"/>
    <property type="match status" value="1"/>
</dbReference>
<dbReference type="GeneTree" id="ENSGT00390000003017"/>
<feature type="DNA-binding region" description="HMG box" evidence="7">
    <location>
        <begin position="385"/>
        <end position="443"/>
    </location>
</feature>
<keyword evidence="4" id="KW-0805">Transcription regulation</keyword>
<dbReference type="GO" id="GO:0006338">
    <property type="term" value="P:chromatin remodeling"/>
    <property type="evidence" value="ECO:0007669"/>
    <property type="project" value="InterPro"/>
</dbReference>
<feature type="region of interest" description="Disordered" evidence="8">
    <location>
        <begin position="425"/>
        <end position="473"/>
    </location>
</feature>
<keyword evidence="12" id="KW-1185">Reference proteome</keyword>
<evidence type="ECO:0000256" key="4">
    <source>
        <dbReference type="ARBA" id="ARBA00023015"/>
    </source>
</evidence>
<dbReference type="InterPro" id="IPR037382">
    <property type="entry name" value="Rsc/polybromo"/>
</dbReference>
<dbReference type="FunFam" id="2.30.30.490:FF:000034">
    <property type="entry name" value="protein polybromo-1 isoform X1"/>
    <property type="match status" value="1"/>
</dbReference>
<dbReference type="PROSITE" id="PS50118">
    <property type="entry name" value="HMG_BOX_2"/>
    <property type="match status" value="1"/>
</dbReference>
<comment type="subcellular location">
    <subcellularLocation>
        <location evidence="1">Nucleus</location>
    </subcellularLocation>
</comment>
<dbReference type="PANTHER" id="PTHR16062:SF19">
    <property type="entry name" value="PROTEIN POLYBROMO-1"/>
    <property type="match status" value="1"/>
</dbReference>
<dbReference type="Ensembl" id="ENSCINT00000007355.3">
    <property type="protein sequence ID" value="ENSCINP00000007355.3"/>
    <property type="gene ID" value="ENSCING00000003572.3"/>
</dbReference>
<reference evidence="11" key="2">
    <citation type="journal article" date="2008" name="Genome Biol.">
        <title>Improved genome assembly and evidence-based global gene model set for the chordate Ciona intestinalis: new insight into intron and operon populations.</title>
        <authorList>
            <person name="Satou Y."/>
            <person name="Mineta K."/>
            <person name="Ogasawara M."/>
            <person name="Sasakura Y."/>
            <person name="Shoguchi E."/>
            <person name="Ueno K."/>
            <person name="Yamada L."/>
            <person name="Matsumoto J."/>
            <person name="Wasserscheid J."/>
            <person name="Dewar K."/>
            <person name="Wiley G.B."/>
            <person name="Macmil S.L."/>
            <person name="Roe B.A."/>
            <person name="Zeller R.W."/>
            <person name="Hastings K.E."/>
            <person name="Lemaire P."/>
            <person name="Lindquist E."/>
            <person name="Endo T."/>
            <person name="Hotta K."/>
            <person name="Inaba K."/>
        </authorList>
    </citation>
    <scope>NUCLEOTIDE SEQUENCE [LARGE SCALE GENOMIC DNA]</scope>
    <source>
        <strain evidence="11">wild type</strain>
    </source>
</reference>
<dbReference type="Gene3D" id="1.10.30.10">
    <property type="entry name" value="High mobility group box domain"/>
    <property type="match status" value="1"/>
</dbReference>
<proteinExistence type="predicted"/>
<dbReference type="SMART" id="SM00398">
    <property type="entry name" value="HMG"/>
    <property type="match status" value="1"/>
</dbReference>
<dbReference type="CDD" id="cd04717">
    <property type="entry name" value="BAH_polybromo"/>
    <property type="match status" value="1"/>
</dbReference>
<organism evidence="11 12">
    <name type="scientific">Ciona intestinalis</name>
    <name type="common">Transparent sea squirt</name>
    <name type="synonym">Ascidia intestinalis</name>
    <dbReference type="NCBI Taxonomy" id="7719"/>
    <lineage>
        <taxon>Eukaryota</taxon>
        <taxon>Metazoa</taxon>
        <taxon>Chordata</taxon>
        <taxon>Tunicata</taxon>
        <taxon>Ascidiacea</taxon>
        <taxon>Phlebobranchia</taxon>
        <taxon>Cionidae</taxon>
        <taxon>Ciona</taxon>
    </lineage>
</organism>
<feature type="compositionally biased region" description="Basic and acidic residues" evidence="8">
    <location>
        <begin position="425"/>
        <end position="446"/>
    </location>
</feature>
<evidence type="ECO:0000256" key="2">
    <source>
        <dbReference type="ARBA" id="ARBA00022737"/>
    </source>
</evidence>
<keyword evidence="2" id="KW-0677">Repeat</keyword>
<dbReference type="PRINTS" id="PR00886">
    <property type="entry name" value="HIGHMOBLTY12"/>
</dbReference>
<keyword evidence="3" id="KW-0156">Chromatin regulator</keyword>
<evidence type="ECO:0000256" key="5">
    <source>
        <dbReference type="ARBA" id="ARBA00023163"/>
    </source>
</evidence>
<keyword evidence="7" id="KW-0238">DNA-binding</keyword>
<feature type="domain" description="BAH" evidence="10">
    <location>
        <begin position="86"/>
        <end position="203"/>
    </location>
</feature>
<dbReference type="EMBL" id="EAAA01002378">
    <property type="status" value="NOT_ANNOTATED_CDS"/>
    <property type="molecule type" value="Genomic_DNA"/>
</dbReference>
<evidence type="ECO:0000313" key="12">
    <source>
        <dbReference type="Proteomes" id="UP000008144"/>
    </source>
</evidence>
<dbReference type="InterPro" id="IPR009071">
    <property type="entry name" value="HMG_box_dom"/>
</dbReference>
<dbReference type="SUPFAM" id="SSF47095">
    <property type="entry name" value="HMG-box"/>
    <property type="match status" value="1"/>
</dbReference>
<reference evidence="11" key="4">
    <citation type="submission" date="2025-09" db="UniProtKB">
        <authorList>
            <consortium name="Ensembl"/>
        </authorList>
    </citation>
    <scope>IDENTIFICATION</scope>
</reference>
<dbReference type="Proteomes" id="UP000008144">
    <property type="component" value="Chromosome 7"/>
</dbReference>
<dbReference type="STRING" id="7719.ENSCINP00000007355"/>
<evidence type="ECO:0000256" key="1">
    <source>
        <dbReference type="ARBA" id="ARBA00004123"/>
    </source>
</evidence>
<dbReference type="OMA" id="DEKHEYE"/>
<dbReference type="GO" id="GO:0003677">
    <property type="term" value="F:DNA binding"/>
    <property type="evidence" value="ECO:0007669"/>
    <property type="project" value="UniProtKB-UniRule"/>
</dbReference>
<feature type="compositionally biased region" description="Polar residues" evidence="8">
    <location>
        <begin position="330"/>
        <end position="343"/>
    </location>
</feature>
<reference evidence="12" key="1">
    <citation type="journal article" date="2002" name="Science">
        <title>The draft genome of Ciona intestinalis: insights into chordate and vertebrate origins.</title>
        <authorList>
            <person name="Dehal P."/>
            <person name="Satou Y."/>
            <person name="Campbell R.K."/>
            <person name="Chapman J."/>
            <person name="Degnan B."/>
            <person name="De Tomaso A."/>
            <person name="Davidson B."/>
            <person name="Di Gregorio A."/>
            <person name="Gelpke M."/>
            <person name="Goodstein D.M."/>
            <person name="Harafuji N."/>
            <person name="Hastings K.E."/>
            <person name="Ho I."/>
            <person name="Hotta K."/>
            <person name="Huang W."/>
            <person name="Kawashima T."/>
            <person name="Lemaire P."/>
            <person name="Martinez D."/>
            <person name="Meinertzhagen I.A."/>
            <person name="Necula S."/>
            <person name="Nonaka M."/>
            <person name="Putnam N."/>
            <person name="Rash S."/>
            <person name="Saiga H."/>
            <person name="Satake M."/>
            <person name="Terry A."/>
            <person name="Yamada L."/>
            <person name="Wang H.G."/>
            <person name="Awazu S."/>
            <person name="Azumi K."/>
            <person name="Boore J."/>
            <person name="Branno M."/>
            <person name="Chin-Bow S."/>
            <person name="DeSantis R."/>
            <person name="Doyle S."/>
            <person name="Francino P."/>
            <person name="Keys D.N."/>
            <person name="Haga S."/>
            <person name="Hayashi H."/>
            <person name="Hino K."/>
            <person name="Imai K.S."/>
            <person name="Inaba K."/>
            <person name="Kano S."/>
            <person name="Kobayashi K."/>
            <person name="Kobayashi M."/>
            <person name="Lee B.I."/>
            <person name="Makabe K.W."/>
            <person name="Manohar C."/>
            <person name="Matassi G."/>
            <person name="Medina M."/>
            <person name="Mochizuki Y."/>
            <person name="Mount S."/>
            <person name="Morishita T."/>
            <person name="Miura S."/>
            <person name="Nakayama A."/>
            <person name="Nishizaka S."/>
            <person name="Nomoto H."/>
            <person name="Ohta F."/>
            <person name="Oishi K."/>
            <person name="Rigoutsos I."/>
            <person name="Sano M."/>
            <person name="Sasaki A."/>
            <person name="Sasakura Y."/>
            <person name="Shoguchi E."/>
            <person name="Shin-i T."/>
            <person name="Spagnuolo A."/>
            <person name="Stainier D."/>
            <person name="Suzuki M.M."/>
            <person name="Tassy O."/>
            <person name="Takatori N."/>
            <person name="Tokuoka M."/>
            <person name="Yagi K."/>
            <person name="Yoshizaki F."/>
            <person name="Wada S."/>
            <person name="Zhang C."/>
            <person name="Hyatt P.D."/>
            <person name="Larimer F."/>
            <person name="Detter C."/>
            <person name="Doggett N."/>
            <person name="Glavina T."/>
            <person name="Hawkins T."/>
            <person name="Richardson P."/>
            <person name="Lucas S."/>
            <person name="Kohara Y."/>
            <person name="Levine M."/>
            <person name="Satoh N."/>
            <person name="Rokhsar D.S."/>
        </authorList>
    </citation>
    <scope>NUCLEOTIDE SEQUENCE [LARGE SCALE GENOMIC DNA]</scope>
</reference>
<dbReference type="Pfam" id="PF01426">
    <property type="entry name" value="BAH"/>
    <property type="match status" value="1"/>
</dbReference>
<keyword evidence="5" id="KW-0804">Transcription</keyword>
<dbReference type="PANTHER" id="PTHR16062">
    <property type="entry name" value="SWI/SNF-RELATED"/>
    <property type="match status" value="1"/>
</dbReference>
<evidence type="ECO:0000256" key="7">
    <source>
        <dbReference type="PROSITE-ProRule" id="PRU00267"/>
    </source>
</evidence>
<evidence type="ECO:0000256" key="8">
    <source>
        <dbReference type="SAM" id="MobiDB-lite"/>
    </source>
</evidence>
<name>F6Y9A9_CIOIN</name>
<dbReference type="EMBL" id="EAAA01002379">
    <property type="status" value="NOT_ANNOTATED_CDS"/>
    <property type="molecule type" value="Genomic_DNA"/>
</dbReference>
<dbReference type="PROSITE" id="PS51038">
    <property type="entry name" value="BAH"/>
    <property type="match status" value="1"/>
</dbReference>
<evidence type="ECO:0000256" key="6">
    <source>
        <dbReference type="ARBA" id="ARBA00023242"/>
    </source>
</evidence>
<dbReference type="InParanoid" id="F6Y9A9"/>
<dbReference type="InterPro" id="IPR036910">
    <property type="entry name" value="HMG_box_dom_sf"/>
</dbReference>
<feature type="region of interest" description="Disordered" evidence="8">
    <location>
        <begin position="318"/>
        <end position="385"/>
    </location>
</feature>
<dbReference type="InterPro" id="IPR043151">
    <property type="entry name" value="BAH_sf"/>
</dbReference>
<evidence type="ECO:0000256" key="3">
    <source>
        <dbReference type="ARBA" id="ARBA00022853"/>
    </source>
</evidence>
<reference evidence="11" key="3">
    <citation type="submission" date="2025-08" db="UniProtKB">
        <authorList>
            <consortium name="Ensembl"/>
        </authorList>
    </citation>
    <scope>IDENTIFICATION</scope>
</reference>
<sequence>MSQTKSFRRIKALQVPVNDTPLVPRETPLPMIRVSTAGDTTQEPALEVGSSWPTDVIDKERENIKTEIQNPHSEATYYIQYYAQGMWVKLGDCLYVRNSGGKPKIARVERLWTDMNGNVWFHGPWFVRPESTEHEPTRMFFKNELFLSSIEDTVLMSDVTGKCMVLCGRDYTACRPTEMPEEDVYVYESKYFDKIIKKIKGIKRYMPTHKVVDDEYYYFKKPFTPENVLSPSLVQLVQEDMKQREQIAKQQKEQKFAVNEPIPGSGYVNQPPSQPYHQQAVYGQPQMMVQPAYHTYPQQFAQGAIDGAARPYLQQQQYQGYPSPHPGVANYQNSPHMVYSSSPHPAMITPNPGVQSPDSSRPSSVRPESVATPPPKKKGRGGHSTGYILFASHCHPKVRADNPDLPFGDISKLVGEEWRNLDEDEKHEYEERAREKTARAEAEGRLTGRKKKKKKDDEVVTPTTTIPPGLPYQQTPQYTLIQQQQQQRPQLNADGTPQHGYTPGMAPYTQTPTGIVYPPQTIGTVPQPPPASIAERHRVKRGPLFLQPPPKAQRVMHSEAYLRYIEGLEKGSKTLSNWNRTLKVRERDVLLTKEEEEKLPVHWLANGKARYETTKSALWALRDLMLKDAFAIKNSF</sequence>
<protein>
    <recommendedName>
        <fullName evidence="13">HMG box domain-containing protein</fullName>
    </recommendedName>
</protein>
<dbReference type="Gene3D" id="2.30.30.490">
    <property type="match status" value="1"/>
</dbReference>